<dbReference type="AlphaFoldDB" id="A0A849IB64"/>
<sequence length="65" mass="7331">MGDLPITVEELEDELIALDAELTRALTIIDHLKVEPRQETLDRLVSRTLQLEALLARIRSGLPLN</sequence>
<organism evidence="1 2">
    <name type="scientific">Enterovirga aerilata</name>
    <dbReference type="NCBI Taxonomy" id="2730920"/>
    <lineage>
        <taxon>Bacteria</taxon>
        <taxon>Pseudomonadati</taxon>
        <taxon>Pseudomonadota</taxon>
        <taxon>Alphaproteobacteria</taxon>
        <taxon>Hyphomicrobiales</taxon>
        <taxon>Methylobacteriaceae</taxon>
        <taxon>Enterovirga</taxon>
    </lineage>
</organism>
<reference evidence="1 2" key="1">
    <citation type="submission" date="2020-04" db="EMBL/GenBank/DDBJ databases">
        <title>Enterovirga sp. isolate from soil.</title>
        <authorList>
            <person name="Chea S."/>
            <person name="Kim D.-U."/>
        </authorList>
    </citation>
    <scope>NUCLEOTIDE SEQUENCE [LARGE SCALE GENOMIC DNA]</scope>
    <source>
        <strain evidence="1 2">DB1703</strain>
    </source>
</reference>
<evidence type="ECO:0000313" key="2">
    <source>
        <dbReference type="Proteomes" id="UP000564885"/>
    </source>
</evidence>
<evidence type="ECO:0000313" key="1">
    <source>
        <dbReference type="EMBL" id="NNM71183.1"/>
    </source>
</evidence>
<keyword evidence="2" id="KW-1185">Reference proteome</keyword>
<dbReference type="EMBL" id="JABEPP010000001">
    <property type="protein sequence ID" value="NNM71183.1"/>
    <property type="molecule type" value="Genomic_DNA"/>
</dbReference>
<dbReference type="RefSeq" id="WP_171216675.1">
    <property type="nucleotide sequence ID" value="NZ_JABEPP010000001.1"/>
</dbReference>
<accession>A0A849IB64</accession>
<protein>
    <submittedName>
        <fullName evidence="1">Uncharacterized protein</fullName>
    </submittedName>
</protein>
<dbReference type="Proteomes" id="UP000564885">
    <property type="component" value="Unassembled WGS sequence"/>
</dbReference>
<gene>
    <name evidence="1" type="ORF">HJG44_02090</name>
</gene>
<name>A0A849IB64_9HYPH</name>
<proteinExistence type="predicted"/>
<comment type="caution">
    <text evidence="1">The sequence shown here is derived from an EMBL/GenBank/DDBJ whole genome shotgun (WGS) entry which is preliminary data.</text>
</comment>